<dbReference type="SUPFAM" id="SSF51735">
    <property type="entry name" value="NAD(P)-binding Rossmann-fold domains"/>
    <property type="match status" value="1"/>
</dbReference>
<sequence length="352" mass="38613">MIENSKVLVTGGAGFIGSNLVDRLLAQNNQVVCLDNFSTGKLENLEKALKNPEFILIEGDIRNYDDCRKAVVGCTCVLHQAALGSVPRSIADPVTSTDVNIGGFVKMMFAAKDEGVGRFVYASSSSVYGDHSGLPKVEHQIGKALSPYAVTKYADELLAANFSAMYGIETVGLRYFNVFGPRQDPSGSYAAVVPKFINSIINHENLHVFGDGTFSRDFTYIENVLQAIQLAASTPSSIIKERQQAYYKRNQELRVPGISETIAEVFNTAVGQYTSIAELADTLKRILARFDHTLARVDVTYGPARPGDVPHSMASCEKSQAILGYKPTHTISQGLEETCNWHWQRAHLNVRQ</sequence>
<dbReference type="InterPro" id="IPR001509">
    <property type="entry name" value="Epimerase_deHydtase"/>
</dbReference>
<keyword evidence="3" id="KW-1185">Reference proteome</keyword>
<proteinExistence type="predicted"/>
<dbReference type="AlphaFoldDB" id="A0AA41Y682"/>
<evidence type="ECO:0000313" key="3">
    <source>
        <dbReference type="Proteomes" id="UP001163821"/>
    </source>
</evidence>
<dbReference type="RefSeq" id="WP_282590272.1">
    <property type="nucleotide sequence ID" value="NZ_JAPAAF010000002.1"/>
</dbReference>
<dbReference type="Gene3D" id="3.90.25.10">
    <property type="entry name" value="UDP-galactose 4-epimerase, domain 1"/>
    <property type="match status" value="1"/>
</dbReference>
<accession>A0AA41Y682</accession>
<dbReference type="PANTHER" id="PTHR43245:SF13">
    <property type="entry name" value="UDP-D-APIOSE_UDP-D-XYLOSE SYNTHASE 2"/>
    <property type="match status" value="1"/>
</dbReference>
<dbReference type="InterPro" id="IPR050177">
    <property type="entry name" value="Lipid_A_modif_metabolic_enz"/>
</dbReference>
<protein>
    <submittedName>
        <fullName evidence="2">SDR family NAD(P)-dependent oxidoreductase</fullName>
    </submittedName>
</protein>
<evidence type="ECO:0000259" key="1">
    <source>
        <dbReference type="Pfam" id="PF01370"/>
    </source>
</evidence>
<dbReference type="EMBL" id="JAPAAF010000002">
    <property type="protein sequence ID" value="MCW0481663.1"/>
    <property type="molecule type" value="Genomic_DNA"/>
</dbReference>
<feature type="domain" description="NAD-dependent epimerase/dehydratase" evidence="1">
    <location>
        <begin position="7"/>
        <end position="238"/>
    </location>
</feature>
<dbReference type="Gene3D" id="3.40.50.720">
    <property type="entry name" value="NAD(P)-binding Rossmann-like Domain"/>
    <property type="match status" value="1"/>
</dbReference>
<comment type="caution">
    <text evidence="2">The sequence shown here is derived from an EMBL/GenBank/DDBJ whole genome shotgun (WGS) entry which is preliminary data.</text>
</comment>
<dbReference type="PANTHER" id="PTHR43245">
    <property type="entry name" value="BIFUNCTIONAL POLYMYXIN RESISTANCE PROTEIN ARNA"/>
    <property type="match status" value="1"/>
</dbReference>
<dbReference type="Proteomes" id="UP001163821">
    <property type="component" value="Unassembled WGS sequence"/>
</dbReference>
<dbReference type="Pfam" id="PF01370">
    <property type="entry name" value="Epimerase"/>
    <property type="match status" value="1"/>
</dbReference>
<gene>
    <name evidence="2" type="ORF">N2K84_02905</name>
</gene>
<dbReference type="InterPro" id="IPR036291">
    <property type="entry name" value="NAD(P)-bd_dom_sf"/>
</dbReference>
<organism evidence="2 3">
    <name type="scientific">Gaoshiqia sediminis</name>
    <dbReference type="NCBI Taxonomy" id="2986998"/>
    <lineage>
        <taxon>Bacteria</taxon>
        <taxon>Pseudomonadati</taxon>
        <taxon>Bacteroidota</taxon>
        <taxon>Bacteroidia</taxon>
        <taxon>Marinilabiliales</taxon>
        <taxon>Prolixibacteraceae</taxon>
        <taxon>Gaoshiqia</taxon>
    </lineage>
</organism>
<reference evidence="2" key="1">
    <citation type="submission" date="2022-10" db="EMBL/GenBank/DDBJ databases">
        <title>Gaoshiqiia sediminis gen. nov., sp. nov., isolated from coastal sediment.</title>
        <authorList>
            <person name="Yu W.X."/>
            <person name="Mu D.S."/>
            <person name="Du J.Z."/>
            <person name="Liang Y.Q."/>
        </authorList>
    </citation>
    <scope>NUCLEOTIDE SEQUENCE</scope>
    <source>
        <strain evidence="2">A06</strain>
    </source>
</reference>
<evidence type="ECO:0000313" key="2">
    <source>
        <dbReference type="EMBL" id="MCW0481663.1"/>
    </source>
</evidence>
<name>A0AA41Y682_9BACT</name>